<accession>A0AC61QIY6</accession>
<keyword evidence="2" id="KW-1185">Reference proteome</keyword>
<reference evidence="1" key="1">
    <citation type="submission" date="2019-03" db="EMBL/GenBank/DDBJ databases">
        <title>Candidatus Syntrophosphaera thermopropionivorans: a novel player in syntrophic propionate oxidation during anaerobic digestion.</title>
        <authorList>
            <person name="Dyksma S."/>
        </authorList>
    </citation>
    <scope>NUCLEOTIDE SEQUENCE</scope>
    <source>
        <strain evidence="1">W5</strain>
    </source>
</reference>
<comment type="caution">
    <text evidence="1">The sequence shown here is derived from an EMBL/GenBank/DDBJ whole genome shotgun (WGS) entry which is preliminary data.</text>
</comment>
<protein>
    <submittedName>
        <fullName evidence="1">23S rRNA (Adenine(2503)-C(2))-methyltransferase RlmN</fullName>
        <ecNumber evidence="1">2.1.1.192</ecNumber>
    </submittedName>
</protein>
<organism evidence="1 2">
    <name type="scientific">Candidatus Syntrophosphaera thermopropionivorans</name>
    <dbReference type="NCBI Taxonomy" id="2593015"/>
    <lineage>
        <taxon>Bacteria</taxon>
        <taxon>Pseudomonadati</taxon>
        <taxon>Candidatus Cloacimonadota</taxon>
        <taxon>Candidatus Cloacimonadia</taxon>
        <taxon>Candidatus Cloacimonadales</taxon>
        <taxon>Candidatus Cloacimonadaceae</taxon>
        <taxon>Candidatus Syntrophosphaera</taxon>
    </lineage>
</organism>
<gene>
    <name evidence="1" type="primary">rlmN</name>
    <name evidence="1" type="ORF">E0946_04650</name>
</gene>
<proteinExistence type="predicted"/>
<evidence type="ECO:0000313" key="1">
    <source>
        <dbReference type="EMBL" id="TDF72925.1"/>
    </source>
</evidence>
<dbReference type="EMBL" id="SMOG01000012">
    <property type="protein sequence ID" value="TDF72925.1"/>
    <property type="molecule type" value="Genomic_DNA"/>
</dbReference>
<dbReference type="EC" id="2.1.1.192" evidence="1"/>
<evidence type="ECO:0000313" key="2">
    <source>
        <dbReference type="Proteomes" id="UP000294588"/>
    </source>
</evidence>
<dbReference type="Proteomes" id="UP000294588">
    <property type="component" value="Unassembled WGS sequence"/>
</dbReference>
<sequence>MLNSIYGIMPEQLSAFLSSEYPAYRSQQLLKWIYEKKVFDPSKMTDLPATMQSYLSQAFDFSMPQIVQTLKSMDGSQKFRLLLSDGEQIEMVLMPEEKKLTLCVSSQIGCARDCSFCATGKMKLHRNLYPHEIVQQFLLASRETTERITNLVFMGMGEPLDNLENVLSALKLIQDERALAFSPRRTTISTCGIVPGIYALADSGVKVKLAVSLNSARNSIRDKLMPVNRKYPLSVLKKALLYFQKKNPFRITLEYILISGVNMEDEDLKALRQFSGDLSCKINFIPFNTLPFLPYLSPGEEELKSFLLKARGALPQTITLRRSRGIDIQGACGQLVVESNKISLRGAV</sequence>
<keyword evidence="1" id="KW-0808">Transferase</keyword>
<keyword evidence="1" id="KW-0489">Methyltransferase</keyword>
<name>A0AC61QIY6_9BACT</name>